<gene>
    <name evidence="3" type="ORF">WPS_28390</name>
</gene>
<evidence type="ECO:0000313" key="3">
    <source>
        <dbReference type="EMBL" id="BDE07563.1"/>
    </source>
</evidence>
<dbReference type="Pfam" id="PF04185">
    <property type="entry name" value="Phosphoesterase"/>
    <property type="match status" value="1"/>
</dbReference>
<dbReference type="Proteomes" id="UP001317532">
    <property type="component" value="Chromosome"/>
</dbReference>
<dbReference type="InterPro" id="IPR007312">
    <property type="entry name" value="Phosphoesterase"/>
</dbReference>
<dbReference type="GO" id="GO:0009395">
    <property type="term" value="P:phospholipid catabolic process"/>
    <property type="evidence" value="ECO:0007669"/>
    <property type="project" value="TreeGrafter"/>
</dbReference>
<evidence type="ECO:0000313" key="4">
    <source>
        <dbReference type="Proteomes" id="UP001317532"/>
    </source>
</evidence>
<dbReference type="SUPFAM" id="SSF53649">
    <property type="entry name" value="Alkaline phosphatase-like"/>
    <property type="match status" value="1"/>
</dbReference>
<protein>
    <recommendedName>
        <fullName evidence="5">Phospholipase C</fullName>
    </recommendedName>
</protein>
<dbReference type="PANTHER" id="PTHR31956:SF1">
    <property type="entry name" value="NON-SPECIFIC PHOSPHOLIPASE C1"/>
    <property type="match status" value="1"/>
</dbReference>
<evidence type="ECO:0000256" key="2">
    <source>
        <dbReference type="SAM" id="SignalP"/>
    </source>
</evidence>
<keyword evidence="4" id="KW-1185">Reference proteome</keyword>
<dbReference type="AlphaFoldDB" id="A0AAN1XY73"/>
<dbReference type="KEGG" id="vab:WPS_28390"/>
<keyword evidence="2" id="KW-0732">Signal</keyword>
<feature type="chain" id="PRO_5043053182" description="Phospholipase C" evidence="2">
    <location>
        <begin position="26"/>
        <end position="455"/>
    </location>
</feature>
<accession>A0AAN1XY73</accession>
<evidence type="ECO:0000256" key="1">
    <source>
        <dbReference type="ARBA" id="ARBA00022801"/>
    </source>
</evidence>
<dbReference type="RefSeq" id="WP_317995145.1">
    <property type="nucleotide sequence ID" value="NZ_AP025523.1"/>
</dbReference>
<dbReference type="EMBL" id="AP025523">
    <property type="protein sequence ID" value="BDE07563.1"/>
    <property type="molecule type" value="Genomic_DNA"/>
</dbReference>
<dbReference type="GO" id="GO:0042578">
    <property type="term" value="F:phosphoric ester hydrolase activity"/>
    <property type="evidence" value="ECO:0007669"/>
    <property type="project" value="UniProtKB-ARBA"/>
</dbReference>
<name>A0AAN1XY73_UNVUL</name>
<dbReference type="PANTHER" id="PTHR31956">
    <property type="entry name" value="NON-SPECIFIC PHOSPHOLIPASE C4-RELATED"/>
    <property type="match status" value="1"/>
</dbReference>
<dbReference type="PROSITE" id="PS51257">
    <property type="entry name" value="PROKAR_LIPOPROTEIN"/>
    <property type="match status" value="1"/>
</dbReference>
<keyword evidence="1" id="KW-0378">Hydrolase</keyword>
<dbReference type="InterPro" id="IPR017850">
    <property type="entry name" value="Alkaline_phosphatase_core_sf"/>
</dbReference>
<dbReference type="Gene3D" id="3.40.720.10">
    <property type="entry name" value="Alkaline Phosphatase, subunit A"/>
    <property type="match status" value="2"/>
</dbReference>
<proteinExistence type="predicted"/>
<organism evidence="3 4">
    <name type="scientific">Vulcanimicrobium alpinum</name>
    <dbReference type="NCBI Taxonomy" id="3016050"/>
    <lineage>
        <taxon>Bacteria</taxon>
        <taxon>Bacillati</taxon>
        <taxon>Vulcanimicrobiota</taxon>
        <taxon>Vulcanimicrobiia</taxon>
        <taxon>Vulcanimicrobiales</taxon>
        <taxon>Vulcanimicrobiaceae</taxon>
        <taxon>Vulcanimicrobium</taxon>
    </lineage>
</organism>
<evidence type="ECO:0008006" key="5">
    <source>
        <dbReference type="Google" id="ProtNLM"/>
    </source>
</evidence>
<sequence>MRVSIAACIALSALLAACGGGGTLAQPSTPLAPSAAERANAALSADARGRRRTPIRHVVIIFQENRTPDNLFQGLAGADIASSGLDSRGETIPLRPIPLANTYDIDHSHTGFLRMYDGGRMDGADTVSTSCGNACPYEKPQFGFVPAVDNAPYMQMARRYTFGDRMFQTNEGPSYPAHQYILAGTSEPNDGSNLLVSENTASPGCGPTGGTLVNAIEPSGNESIKIPSCFEHASLPDLLDAKGVSWRYYAPSNVREGSPGIWVAPNSIRHLRLGPDWANVVAPETTILSDIAGGTLAQVSWVIPSGLESDHAKSNNGTGPSWVASVVNAIGQSKYWNDTVIFVTWDDWGGWYDHVAPPILGSYELGFRVPLIVISPHAKRGYVSHVQHEFGSILKFTEETFDLGSLGFTDMRSDDLADCFDFNGPAHAFQPIESRRSTDFFRNRAPDTTAPDNDS</sequence>
<reference evidence="3 4" key="1">
    <citation type="journal article" date="2022" name="ISME Commun">
        <title>Vulcanimicrobium alpinus gen. nov. sp. nov., the first cultivated representative of the candidate phylum 'Eremiobacterota', is a metabolically versatile aerobic anoxygenic phototroph.</title>
        <authorList>
            <person name="Yabe S."/>
            <person name="Muto K."/>
            <person name="Abe K."/>
            <person name="Yokota A."/>
            <person name="Staudigel H."/>
            <person name="Tebo B.M."/>
        </authorList>
    </citation>
    <scope>NUCLEOTIDE SEQUENCE [LARGE SCALE GENOMIC DNA]</scope>
    <source>
        <strain evidence="3 4">WC8-2</strain>
    </source>
</reference>
<feature type="signal peptide" evidence="2">
    <location>
        <begin position="1"/>
        <end position="25"/>
    </location>
</feature>